<keyword evidence="8" id="KW-1185">Reference proteome</keyword>
<dbReference type="AlphaFoldDB" id="A0A0N8W0A1"/>
<evidence type="ECO:0000256" key="3">
    <source>
        <dbReference type="ARBA" id="ARBA00022989"/>
    </source>
</evidence>
<feature type="transmembrane region" description="Helical" evidence="5">
    <location>
        <begin position="57"/>
        <end position="73"/>
    </location>
</feature>
<comment type="subcellular location">
    <subcellularLocation>
        <location evidence="1">Membrane</location>
        <topology evidence="1">Multi-pass membrane protein</topology>
    </subcellularLocation>
</comment>
<keyword evidence="3 5" id="KW-1133">Transmembrane helix</keyword>
<feature type="transmembrane region" description="Helical" evidence="5">
    <location>
        <begin position="85"/>
        <end position="102"/>
    </location>
</feature>
<reference evidence="7 8" key="1">
    <citation type="submission" date="2015-10" db="EMBL/GenBank/DDBJ databases">
        <title>Corynebacteirum lowii and Corynebacterium oculi species nova, derived from human clinical disease and and emended description of Corynebacterium mastiditis.</title>
        <authorList>
            <person name="Bernard K."/>
            <person name="Pacheco A.L."/>
            <person name="Mcdougall C."/>
            <person name="Burtx T."/>
            <person name="Weibe D."/>
            <person name="Tyler S."/>
            <person name="Olson A.B."/>
            <person name="Cnockaert M."/>
            <person name="Eguchi H."/>
            <person name="Kuwahara T."/>
            <person name="Nakayama-Imaohji H."/>
            <person name="Boudewijins M."/>
            <person name="Van Hoecke F."/>
            <person name="Bernier A.-M."/>
            <person name="Vandamme P."/>
        </authorList>
    </citation>
    <scope>NUCLEOTIDE SEQUENCE [LARGE SCALE GENOMIC DNA]</scope>
    <source>
        <strain evidence="7 8">NML 130206</strain>
    </source>
</reference>
<dbReference type="GO" id="GO:0016020">
    <property type="term" value="C:membrane"/>
    <property type="evidence" value="ECO:0007669"/>
    <property type="project" value="UniProtKB-SubCell"/>
</dbReference>
<protein>
    <recommendedName>
        <fullName evidence="6">Integral membrane bound transporter domain-containing protein</fullName>
    </recommendedName>
</protein>
<evidence type="ECO:0000313" key="8">
    <source>
        <dbReference type="Proteomes" id="UP000050488"/>
    </source>
</evidence>
<dbReference type="PATRIC" id="fig|1544413.3.peg.1478"/>
<keyword evidence="4 5" id="KW-0472">Membrane</keyword>
<dbReference type="STRING" id="1544413.Clow_01475"/>
<evidence type="ECO:0000313" key="7">
    <source>
        <dbReference type="EMBL" id="KQB86122.1"/>
    </source>
</evidence>
<feature type="transmembrane region" description="Helical" evidence="5">
    <location>
        <begin position="34"/>
        <end position="51"/>
    </location>
</feature>
<sequence length="398" mass="42837">MVEVMPKQRMSTLARLRVVDTSLHSRALRVRKRAWFIVQSAVAAGLAFLVAQKVFGHPVPFFAPIAAVIILGLEGGDRMKRAVEMSLGCIVGVALGDLLFYYLGPGAWQISIAVATSLLLASFISKSQLVNNQAAIGSILIATIMPPGTVSAMTGTGGTGRVIDAMVGSAVGLLVVAFIPNDPLQSGRQEVSNVLGIASSVLQDVSQALREGDVDKIKTALSAVRGTQSNINTMLSAAKVGRESTTLSPLLWSNWRRVRSLERLLIPVDNSIRNVRVLARRAQVLTEDGDEVSPEQIEIIDELSDVALQLCEVYERRTAVNEATEIPVLVNQLRRLGGRATMEVVEGRVLSAYVVLAQSRSLIVDFLQICGMSRESALAVLAPTSSTPAYPPEVWEEE</sequence>
<organism evidence="7 8">
    <name type="scientific">Corynebacterium lowii</name>
    <dbReference type="NCBI Taxonomy" id="1544413"/>
    <lineage>
        <taxon>Bacteria</taxon>
        <taxon>Bacillati</taxon>
        <taxon>Actinomycetota</taxon>
        <taxon>Actinomycetes</taxon>
        <taxon>Mycobacteriales</taxon>
        <taxon>Corynebacteriaceae</taxon>
        <taxon>Corynebacterium</taxon>
    </lineage>
</organism>
<evidence type="ECO:0000256" key="5">
    <source>
        <dbReference type="SAM" id="Phobius"/>
    </source>
</evidence>
<dbReference type="EMBL" id="LKEV01000004">
    <property type="protein sequence ID" value="KQB86122.1"/>
    <property type="molecule type" value="Genomic_DNA"/>
</dbReference>
<dbReference type="Pfam" id="PF13515">
    <property type="entry name" value="FUSC_2"/>
    <property type="match status" value="1"/>
</dbReference>
<dbReference type="InterPro" id="IPR049453">
    <property type="entry name" value="Memb_transporter_dom"/>
</dbReference>
<comment type="caution">
    <text evidence="7">The sequence shown here is derived from an EMBL/GenBank/DDBJ whole genome shotgun (WGS) entry which is preliminary data.</text>
</comment>
<gene>
    <name evidence="7" type="ORF">Clow_01475</name>
</gene>
<evidence type="ECO:0000256" key="2">
    <source>
        <dbReference type="ARBA" id="ARBA00022692"/>
    </source>
</evidence>
<feature type="domain" description="Integral membrane bound transporter" evidence="6">
    <location>
        <begin position="47"/>
        <end position="175"/>
    </location>
</feature>
<feature type="transmembrane region" description="Helical" evidence="5">
    <location>
        <begin position="108"/>
        <end position="124"/>
    </location>
</feature>
<keyword evidence="2 5" id="KW-0812">Transmembrane</keyword>
<accession>A0A0N8W0A1</accession>
<dbReference type="Proteomes" id="UP000050488">
    <property type="component" value="Unassembled WGS sequence"/>
</dbReference>
<evidence type="ECO:0000259" key="6">
    <source>
        <dbReference type="Pfam" id="PF13515"/>
    </source>
</evidence>
<evidence type="ECO:0000256" key="4">
    <source>
        <dbReference type="ARBA" id="ARBA00023136"/>
    </source>
</evidence>
<evidence type="ECO:0000256" key="1">
    <source>
        <dbReference type="ARBA" id="ARBA00004141"/>
    </source>
</evidence>
<proteinExistence type="predicted"/>
<name>A0A0N8W0A1_9CORY</name>
<feature type="transmembrane region" description="Helical" evidence="5">
    <location>
        <begin position="136"/>
        <end position="156"/>
    </location>
</feature>